<dbReference type="Gene3D" id="3.40.800.10">
    <property type="entry name" value="Ureohydrolase domain"/>
    <property type="match status" value="1"/>
</dbReference>
<dbReference type="STRING" id="1131731.BAZO_11384"/>
<dbReference type="GO" id="GO:0016813">
    <property type="term" value="F:hydrolase activity, acting on carbon-nitrogen (but not peptide) bonds, in linear amidines"/>
    <property type="evidence" value="ECO:0007669"/>
    <property type="project" value="UniProtKB-ARBA"/>
</dbReference>
<dbReference type="EMBL" id="AJLR01000093">
    <property type="protein sequence ID" value="EKN66076.1"/>
    <property type="molecule type" value="Genomic_DNA"/>
</dbReference>
<organism evidence="2 3">
    <name type="scientific">Schinkia azotoformans LMG 9581</name>
    <dbReference type="NCBI Taxonomy" id="1131731"/>
    <lineage>
        <taxon>Bacteria</taxon>
        <taxon>Bacillati</taxon>
        <taxon>Bacillota</taxon>
        <taxon>Bacilli</taxon>
        <taxon>Bacillales</taxon>
        <taxon>Bacillaceae</taxon>
        <taxon>Calidifontibacillus/Schinkia group</taxon>
        <taxon>Schinkia</taxon>
    </lineage>
</organism>
<dbReference type="Proteomes" id="UP000006315">
    <property type="component" value="Unassembled WGS sequence"/>
</dbReference>
<gene>
    <name evidence="2" type="ORF">BAZO_11384</name>
</gene>
<protein>
    <submittedName>
        <fullName evidence="2">Formimidoylglutamase</fullName>
    </submittedName>
</protein>
<dbReference type="GO" id="GO:0046872">
    <property type="term" value="F:metal ion binding"/>
    <property type="evidence" value="ECO:0007669"/>
    <property type="project" value="InterPro"/>
</dbReference>
<evidence type="ECO:0000256" key="1">
    <source>
        <dbReference type="PROSITE-ProRule" id="PRU00742"/>
    </source>
</evidence>
<dbReference type="SUPFAM" id="SSF52768">
    <property type="entry name" value="Arginase/deacetylase"/>
    <property type="match status" value="1"/>
</dbReference>
<proteinExistence type="inferred from homology"/>
<sequence length="122" mass="13655">MEMVKGGMDATIVPKSVLDVYGNKSLYSTPIRDANMISSLGIVWLEHHFLTTPAKNFIKLVTEISHLLNKNIFPIILGGGHETFFGHYLGVRHHIGSEARLGIINMDAHFDMRPYDSGIFTE</sequence>
<dbReference type="PROSITE" id="PS51409">
    <property type="entry name" value="ARGINASE_2"/>
    <property type="match status" value="1"/>
</dbReference>
<accession>K6DYY0</accession>
<dbReference type="InterPro" id="IPR023696">
    <property type="entry name" value="Ureohydrolase_dom_sf"/>
</dbReference>
<dbReference type="InterPro" id="IPR006035">
    <property type="entry name" value="Ureohydrolase"/>
</dbReference>
<comment type="similarity">
    <text evidence="1">Belongs to the arginase family.</text>
</comment>
<comment type="caution">
    <text evidence="2">The sequence shown here is derived from an EMBL/GenBank/DDBJ whole genome shotgun (WGS) entry which is preliminary data.</text>
</comment>
<evidence type="ECO:0000313" key="2">
    <source>
        <dbReference type="EMBL" id="EKN66076.1"/>
    </source>
</evidence>
<keyword evidence="3" id="KW-1185">Reference proteome</keyword>
<dbReference type="PATRIC" id="fig|1131731.3.peg.2347"/>
<reference evidence="2 3" key="1">
    <citation type="journal article" date="2012" name="Front. Microbiol.">
        <title>Redundancy and modularity in membrane-associated dissimilatory nitrate reduction in Bacillus.</title>
        <authorList>
            <person name="Heylen K."/>
            <person name="Keltjens J."/>
        </authorList>
    </citation>
    <scope>NUCLEOTIDE SEQUENCE [LARGE SCALE GENOMIC DNA]</scope>
    <source>
        <strain evidence="2 3">LMG 9581</strain>
    </source>
</reference>
<dbReference type="Pfam" id="PF00491">
    <property type="entry name" value="Arginase"/>
    <property type="match status" value="1"/>
</dbReference>
<dbReference type="AlphaFoldDB" id="K6DYY0"/>
<evidence type="ECO:0000313" key="3">
    <source>
        <dbReference type="Proteomes" id="UP000006315"/>
    </source>
</evidence>
<name>K6DYY0_SCHAZ</name>